<evidence type="ECO:0000256" key="5">
    <source>
        <dbReference type="ARBA" id="ARBA00022692"/>
    </source>
</evidence>
<dbReference type="EMBL" id="LZRT01000085">
    <property type="protein sequence ID" value="OUM86847.1"/>
    <property type="molecule type" value="Genomic_DNA"/>
</dbReference>
<feature type="transmembrane region" description="Helical" evidence="9">
    <location>
        <begin position="419"/>
        <end position="438"/>
    </location>
</feature>
<accession>A0A1Y3PL21</accession>
<evidence type="ECO:0000256" key="2">
    <source>
        <dbReference type="ARBA" id="ARBA00006434"/>
    </source>
</evidence>
<keyword evidence="3" id="KW-0813">Transport</keyword>
<feature type="transmembrane region" description="Helical" evidence="9">
    <location>
        <begin position="363"/>
        <end position="383"/>
    </location>
</feature>
<dbReference type="GO" id="GO:0046942">
    <property type="term" value="P:carboxylic acid transport"/>
    <property type="evidence" value="ECO:0007669"/>
    <property type="project" value="UniProtKB-ARBA"/>
</dbReference>
<evidence type="ECO:0000256" key="1">
    <source>
        <dbReference type="ARBA" id="ARBA00004141"/>
    </source>
</evidence>
<keyword evidence="6 9" id="KW-1133">Transmembrane helix</keyword>
<dbReference type="GO" id="GO:0005886">
    <property type="term" value="C:plasma membrane"/>
    <property type="evidence" value="ECO:0007669"/>
    <property type="project" value="TreeGrafter"/>
</dbReference>
<name>A0A1Y3PL21_9BACI</name>
<dbReference type="InterPro" id="IPR018212">
    <property type="entry name" value="Na/solute_symporter_CS"/>
</dbReference>
<proteinExistence type="inferred from homology"/>
<evidence type="ECO:0000256" key="6">
    <source>
        <dbReference type="ARBA" id="ARBA00022989"/>
    </source>
</evidence>
<evidence type="ECO:0000256" key="3">
    <source>
        <dbReference type="ARBA" id="ARBA00022448"/>
    </source>
</evidence>
<sequence length="489" mass="51874">MNSIILVIAILYLLITMGIGIWAVKRTKSSGDFFIAGRNIGMLTMAIAAFASIQSGFGVVGGVSQTFSNGLGFVVGVMFAAPLGFALTWFLVGRKIWRLGGLGEIYTLGDLVAKRYNSESVRFWLSVAIFLGVIGYLGTQVQAMGVVMQAIFGGPLLLGSFIGLAIMAIYSAIGGMVAGVYTDLFQGILMVLAAVVVFFSALRAGGGVLEINQTLHAENPDLTSPFGMMPLITIFCWFVLFSLGAAGQPHFLTKFLMVKNEKELKWGAFTSSFAYMLSTLIAIGIGLAALSLSIKGEFPKISSPDQTLTTFLLEYASPVVAGLVMAGLMAAIMSTGSSFVNLGAACIVRDIPKALGIQVKNELFWSRMVTLLLFVLSFLFAVYMDTLVALLGVFGWGTFATTIFPAVVLGLLWEGATAAGAVSSIVVGLVLSFVLEVGGKYGLKVLPPGVINGAFTFAVSIAVFIAVSMLTQQRQAELDHEVRKIVNEA</sequence>
<feature type="transmembrane region" description="Helical" evidence="9">
    <location>
        <begin position="121"/>
        <end position="138"/>
    </location>
</feature>
<feature type="transmembrane region" description="Helical" evidence="9">
    <location>
        <begin position="6"/>
        <end position="24"/>
    </location>
</feature>
<dbReference type="GO" id="GO:0022857">
    <property type="term" value="F:transmembrane transporter activity"/>
    <property type="evidence" value="ECO:0007669"/>
    <property type="project" value="InterPro"/>
</dbReference>
<dbReference type="PROSITE" id="PS00456">
    <property type="entry name" value="NA_SOLUT_SYMP_1"/>
    <property type="match status" value="1"/>
</dbReference>
<dbReference type="InterPro" id="IPR050277">
    <property type="entry name" value="Sodium:Solute_Symporter"/>
</dbReference>
<dbReference type="PANTHER" id="PTHR48086">
    <property type="entry name" value="SODIUM/PROLINE SYMPORTER-RELATED"/>
    <property type="match status" value="1"/>
</dbReference>
<organism evidence="10 11">
    <name type="scientific">Bacillus thermozeamaize</name>
    <dbReference type="NCBI Taxonomy" id="230954"/>
    <lineage>
        <taxon>Bacteria</taxon>
        <taxon>Bacillati</taxon>
        <taxon>Bacillota</taxon>
        <taxon>Bacilli</taxon>
        <taxon>Bacillales</taxon>
        <taxon>Bacillaceae</taxon>
        <taxon>Bacillus</taxon>
    </lineage>
</organism>
<keyword evidence="7 9" id="KW-0472">Membrane</keyword>
<feature type="transmembrane region" description="Helical" evidence="9">
    <location>
        <begin position="273"/>
        <end position="295"/>
    </location>
</feature>
<dbReference type="Pfam" id="PF00474">
    <property type="entry name" value="SSF"/>
    <property type="match status" value="1"/>
</dbReference>
<comment type="caution">
    <text evidence="10">The sequence shown here is derived from an EMBL/GenBank/DDBJ whole genome shotgun (WGS) entry which is preliminary data.</text>
</comment>
<feature type="transmembrane region" description="Helical" evidence="9">
    <location>
        <begin position="70"/>
        <end position="92"/>
    </location>
</feature>
<dbReference type="PROSITE" id="PS50283">
    <property type="entry name" value="NA_SOLUT_SYMP_3"/>
    <property type="match status" value="1"/>
</dbReference>
<dbReference type="Gene3D" id="1.20.1730.10">
    <property type="entry name" value="Sodium/glucose cotransporter"/>
    <property type="match status" value="1"/>
</dbReference>
<protein>
    <recommendedName>
        <fullName evidence="12">Sodium:solute symporter</fullName>
    </recommendedName>
</protein>
<gene>
    <name evidence="10" type="ORF">BAA01_15570</name>
</gene>
<evidence type="ECO:0008006" key="12">
    <source>
        <dbReference type="Google" id="ProtNLM"/>
    </source>
</evidence>
<dbReference type="AlphaFoldDB" id="A0A1Y3PL21"/>
<feature type="transmembrane region" description="Helical" evidence="9">
    <location>
        <begin position="450"/>
        <end position="470"/>
    </location>
</feature>
<feature type="transmembrane region" description="Helical" evidence="9">
    <location>
        <begin position="184"/>
        <end position="206"/>
    </location>
</feature>
<dbReference type="PANTHER" id="PTHR48086:SF7">
    <property type="entry name" value="SODIUM-SOLUTE SYMPORTER-RELATED"/>
    <property type="match status" value="1"/>
</dbReference>
<keyword evidence="4" id="KW-1003">Cell membrane</keyword>
<dbReference type="Proteomes" id="UP000196475">
    <property type="component" value="Unassembled WGS sequence"/>
</dbReference>
<evidence type="ECO:0000256" key="8">
    <source>
        <dbReference type="RuleBase" id="RU362091"/>
    </source>
</evidence>
<evidence type="ECO:0000313" key="10">
    <source>
        <dbReference type="EMBL" id="OUM86847.1"/>
    </source>
</evidence>
<feature type="transmembrane region" description="Helical" evidence="9">
    <location>
        <begin position="45"/>
        <end position="64"/>
    </location>
</feature>
<dbReference type="InterPro" id="IPR038377">
    <property type="entry name" value="Na/Glc_symporter_sf"/>
</dbReference>
<comment type="similarity">
    <text evidence="2 8">Belongs to the sodium:solute symporter (SSF) (TC 2.A.21) family.</text>
</comment>
<evidence type="ECO:0000256" key="7">
    <source>
        <dbReference type="ARBA" id="ARBA00023136"/>
    </source>
</evidence>
<feature type="transmembrane region" description="Helical" evidence="9">
    <location>
        <begin position="150"/>
        <end position="172"/>
    </location>
</feature>
<keyword evidence="5 9" id="KW-0812">Transmembrane</keyword>
<evidence type="ECO:0000256" key="4">
    <source>
        <dbReference type="ARBA" id="ARBA00022475"/>
    </source>
</evidence>
<reference evidence="11" key="1">
    <citation type="submission" date="2016-06" db="EMBL/GenBank/DDBJ databases">
        <authorList>
            <person name="Nascimento L."/>
            <person name="Pereira R.V."/>
            <person name="Martins L.F."/>
            <person name="Quaggio R.B."/>
            <person name="Silva A.M."/>
            <person name="Setubal J.C."/>
        </authorList>
    </citation>
    <scope>NUCLEOTIDE SEQUENCE [LARGE SCALE GENOMIC DNA]</scope>
</reference>
<feature type="transmembrane region" description="Helical" evidence="9">
    <location>
        <begin position="315"/>
        <end position="342"/>
    </location>
</feature>
<comment type="subcellular location">
    <subcellularLocation>
        <location evidence="1">Membrane</location>
        <topology evidence="1">Multi-pass membrane protein</topology>
    </subcellularLocation>
</comment>
<dbReference type="InterPro" id="IPR001734">
    <property type="entry name" value="Na/solute_symporter"/>
</dbReference>
<evidence type="ECO:0000256" key="9">
    <source>
        <dbReference type="SAM" id="Phobius"/>
    </source>
</evidence>
<feature type="transmembrane region" description="Helical" evidence="9">
    <location>
        <begin position="389"/>
        <end position="412"/>
    </location>
</feature>
<evidence type="ECO:0000313" key="11">
    <source>
        <dbReference type="Proteomes" id="UP000196475"/>
    </source>
</evidence>
<feature type="transmembrane region" description="Helical" evidence="9">
    <location>
        <begin position="226"/>
        <end position="252"/>
    </location>
</feature>